<keyword evidence="2" id="KW-0732">Signal</keyword>
<dbReference type="InterPro" id="IPR025392">
    <property type="entry name" value="DUF4124"/>
</dbReference>
<dbReference type="Proteomes" id="UP000295247">
    <property type="component" value="Unassembled WGS sequence"/>
</dbReference>
<dbReference type="EMBL" id="SMDC01000001">
    <property type="protein sequence ID" value="TCW39963.1"/>
    <property type="molecule type" value="Genomic_DNA"/>
</dbReference>
<protein>
    <submittedName>
        <fullName evidence="4">Uncharacterized protein DUF4124</fullName>
    </submittedName>
</protein>
<evidence type="ECO:0000313" key="5">
    <source>
        <dbReference type="Proteomes" id="UP000295247"/>
    </source>
</evidence>
<dbReference type="RefSeq" id="WP_132228327.1">
    <property type="nucleotide sequence ID" value="NZ_NRRH01000001.1"/>
</dbReference>
<proteinExistence type="predicted"/>
<reference evidence="4 5" key="1">
    <citation type="submission" date="2019-03" db="EMBL/GenBank/DDBJ databases">
        <title>Genomic Encyclopedia of Type Strains, Phase IV (KMG-IV): sequencing the most valuable type-strain genomes for metagenomic binning, comparative biology and taxonomic classification.</title>
        <authorList>
            <person name="Goeker M."/>
        </authorList>
    </citation>
    <scope>NUCLEOTIDE SEQUENCE [LARGE SCALE GENOMIC DNA]</scope>
    <source>
        <strain evidence="4 5">DSM 203</strain>
    </source>
</reference>
<evidence type="ECO:0000256" key="1">
    <source>
        <dbReference type="SAM" id="MobiDB-lite"/>
    </source>
</evidence>
<name>A0A4R4AKK5_MARGR</name>
<dbReference type="Pfam" id="PF13511">
    <property type="entry name" value="DUF4124"/>
    <property type="match status" value="1"/>
</dbReference>
<feature type="domain" description="DUF4124" evidence="3">
    <location>
        <begin position="7"/>
        <end position="56"/>
    </location>
</feature>
<accession>A0A4R4AKK5</accession>
<dbReference type="AlphaFoldDB" id="A0A4R4AKK5"/>
<feature type="signal peptide" evidence="2">
    <location>
        <begin position="1"/>
        <end position="18"/>
    </location>
</feature>
<evidence type="ECO:0000259" key="3">
    <source>
        <dbReference type="Pfam" id="PF13511"/>
    </source>
</evidence>
<feature type="chain" id="PRO_5020359280" evidence="2">
    <location>
        <begin position="19"/>
        <end position="145"/>
    </location>
</feature>
<feature type="region of interest" description="Disordered" evidence="1">
    <location>
        <begin position="32"/>
        <end position="101"/>
    </location>
</feature>
<organism evidence="4 5">
    <name type="scientific">Marichromatium gracile</name>
    <name type="common">Chromatium gracile</name>
    <dbReference type="NCBI Taxonomy" id="1048"/>
    <lineage>
        <taxon>Bacteria</taxon>
        <taxon>Pseudomonadati</taxon>
        <taxon>Pseudomonadota</taxon>
        <taxon>Gammaproteobacteria</taxon>
        <taxon>Chromatiales</taxon>
        <taxon>Chromatiaceae</taxon>
        <taxon>Marichromatium</taxon>
    </lineage>
</organism>
<sequence length="145" mass="15942">MKGAIALLCAVAALDAQAELYRCVDAAGHTSYQQTPCDAASSGGSIELDTRSPDGNARAANDPRMSVGSQLERLAPPPTERTSTDAPRKTSTPTAVDRAKCARHRAQVARWEQTARATYRDRSEQRYREQMLEHHRAQVERYCGP</sequence>
<gene>
    <name evidence="4" type="ORF">EDC29_101380</name>
</gene>
<comment type="caution">
    <text evidence="4">The sequence shown here is derived from an EMBL/GenBank/DDBJ whole genome shotgun (WGS) entry which is preliminary data.</text>
</comment>
<evidence type="ECO:0000313" key="4">
    <source>
        <dbReference type="EMBL" id="TCW39963.1"/>
    </source>
</evidence>
<evidence type="ECO:0000256" key="2">
    <source>
        <dbReference type="SAM" id="SignalP"/>
    </source>
</evidence>